<evidence type="ECO:0000313" key="2">
    <source>
        <dbReference type="EnsemblPlants" id="MELO3C015099.2.1"/>
    </source>
</evidence>
<dbReference type="EnsemblPlants" id="MELO3C015099.2.1">
    <property type="protein sequence ID" value="MELO3C015099.2.1"/>
    <property type="gene ID" value="MELO3C015099.2"/>
</dbReference>
<proteinExistence type="predicted"/>
<feature type="compositionally biased region" description="Polar residues" evidence="1">
    <location>
        <begin position="49"/>
        <end position="61"/>
    </location>
</feature>
<organism evidence="2">
    <name type="scientific">Cucumis melo</name>
    <name type="common">Muskmelon</name>
    <dbReference type="NCBI Taxonomy" id="3656"/>
    <lineage>
        <taxon>Eukaryota</taxon>
        <taxon>Viridiplantae</taxon>
        <taxon>Streptophyta</taxon>
        <taxon>Embryophyta</taxon>
        <taxon>Tracheophyta</taxon>
        <taxon>Spermatophyta</taxon>
        <taxon>Magnoliopsida</taxon>
        <taxon>eudicotyledons</taxon>
        <taxon>Gunneridae</taxon>
        <taxon>Pentapetalae</taxon>
        <taxon>rosids</taxon>
        <taxon>fabids</taxon>
        <taxon>Cucurbitales</taxon>
        <taxon>Cucurbitaceae</taxon>
        <taxon>Benincaseae</taxon>
        <taxon>Cucumis</taxon>
    </lineage>
</organism>
<evidence type="ECO:0000256" key="1">
    <source>
        <dbReference type="SAM" id="MobiDB-lite"/>
    </source>
</evidence>
<protein>
    <submittedName>
        <fullName evidence="2">Uncharacterized protein</fullName>
    </submittedName>
</protein>
<accession>A0A9I9D9J1</accession>
<reference evidence="2" key="1">
    <citation type="submission" date="2023-03" db="UniProtKB">
        <authorList>
            <consortium name="EnsemblPlants"/>
        </authorList>
    </citation>
    <scope>IDENTIFICATION</scope>
</reference>
<dbReference type="AlphaFoldDB" id="A0A9I9D9J1"/>
<feature type="region of interest" description="Disordered" evidence="1">
    <location>
        <begin position="44"/>
        <end position="88"/>
    </location>
</feature>
<sequence length="88" mass="9886">MAFKCQNMAIKLDRSPKKTESNNRFMAFYYKNMIIKQNPVRKNADMKIPTSNTSKKSNVVTRSEELELTGEVGAEPGGGVRGKSGDWE</sequence>
<dbReference type="Gramene" id="MELO3C015099.2.1">
    <property type="protein sequence ID" value="MELO3C015099.2.1"/>
    <property type="gene ID" value="MELO3C015099.2"/>
</dbReference>
<name>A0A9I9D9J1_CUCME</name>